<feature type="domain" description="AB hydrolase-1" evidence="1">
    <location>
        <begin position="23"/>
        <end position="257"/>
    </location>
</feature>
<reference evidence="2 3" key="1">
    <citation type="submission" date="2019-03" db="EMBL/GenBank/DDBJ databases">
        <title>Genomic Encyclopedia of Type Strains, Phase IV (KMG-IV): sequencing the most valuable type-strain genomes for metagenomic binning, comparative biology and taxonomic classification.</title>
        <authorList>
            <person name="Goeker M."/>
        </authorList>
    </citation>
    <scope>NUCLEOTIDE SEQUENCE [LARGE SCALE GENOMIC DNA]</scope>
    <source>
        <strain evidence="2 3">DSM 45361</strain>
    </source>
</reference>
<proteinExistence type="predicted"/>
<evidence type="ECO:0000313" key="2">
    <source>
        <dbReference type="EMBL" id="TDP96793.1"/>
    </source>
</evidence>
<organism evidence="2 3">
    <name type="scientific">Labedaea rhizosphaerae</name>
    <dbReference type="NCBI Taxonomy" id="598644"/>
    <lineage>
        <taxon>Bacteria</taxon>
        <taxon>Bacillati</taxon>
        <taxon>Actinomycetota</taxon>
        <taxon>Actinomycetes</taxon>
        <taxon>Pseudonocardiales</taxon>
        <taxon>Pseudonocardiaceae</taxon>
        <taxon>Labedaea</taxon>
    </lineage>
</organism>
<keyword evidence="3" id="KW-1185">Reference proteome</keyword>
<dbReference type="PANTHER" id="PTHR43798:SF5">
    <property type="entry name" value="MONOACYLGLYCEROL LIPASE ABHD6"/>
    <property type="match status" value="1"/>
</dbReference>
<dbReference type="AlphaFoldDB" id="A0A4R6SB67"/>
<dbReference type="Gene3D" id="3.40.50.1820">
    <property type="entry name" value="alpha/beta hydrolase"/>
    <property type="match status" value="1"/>
</dbReference>
<sequence length="278" mass="28564">MNTTMINGATIGWTDTGDGDVTLLLHAGVFEAWFKPLADRLDGRVIRMARAGYAGGVVPSGIVDMAGHAAHAAALLELLGAGPATVVGHSSSSAIALQLAQDRPELVSRLVLCEPPLIDALVDPADLAEVRAAIGPAIGKAMHAMGSGDLPAAFDAFMSAVCGPGYRAVLIDALGPDGLAQAERDAGFFFTNEMPAVNGWTPVDLASITAPTLFVQGGASPQATHRMIARLAATRPDAHVATLDGANHLLPLTHAAELKTLLGSWETTAAPDRSLAKS</sequence>
<accession>A0A4R6SB67</accession>
<dbReference type="InterPro" id="IPR000073">
    <property type="entry name" value="AB_hydrolase_1"/>
</dbReference>
<name>A0A4R6SB67_LABRH</name>
<dbReference type="InterPro" id="IPR029058">
    <property type="entry name" value="AB_hydrolase_fold"/>
</dbReference>
<dbReference type="GO" id="GO:0046464">
    <property type="term" value="P:acylglycerol catabolic process"/>
    <property type="evidence" value="ECO:0007669"/>
    <property type="project" value="TreeGrafter"/>
</dbReference>
<evidence type="ECO:0000259" key="1">
    <source>
        <dbReference type="Pfam" id="PF12697"/>
    </source>
</evidence>
<dbReference type="EMBL" id="SNXZ01000004">
    <property type="protein sequence ID" value="TDP96793.1"/>
    <property type="molecule type" value="Genomic_DNA"/>
</dbReference>
<evidence type="ECO:0000313" key="3">
    <source>
        <dbReference type="Proteomes" id="UP000295444"/>
    </source>
</evidence>
<dbReference type="GO" id="GO:0047372">
    <property type="term" value="F:monoacylglycerol lipase activity"/>
    <property type="evidence" value="ECO:0007669"/>
    <property type="project" value="TreeGrafter"/>
</dbReference>
<comment type="caution">
    <text evidence="2">The sequence shown here is derived from an EMBL/GenBank/DDBJ whole genome shotgun (WGS) entry which is preliminary data.</text>
</comment>
<protein>
    <submittedName>
        <fullName evidence="2">Pimeloyl-ACP methyl ester carboxylesterase</fullName>
    </submittedName>
</protein>
<gene>
    <name evidence="2" type="ORF">EV186_104781</name>
</gene>
<dbReference type="SUPFAM" id="SSF53474">
    <property type="entry name" value="alpha/beta-Hydrolases"/>
    <property type="match status" value="1"/>
</dbReference>
<dbReference type="Proteomes" id="UP000295444">
    <property type="component" value="Unassembled WGS sequence"/>
</dbReference>
<dbReference type="GO" id="GO:0016020">
    <property type="term" value="C:membrane"/>
    <property type="evidence" value="ECO:0007669"/>
    <property type="project" value="TreeGrafter"/>
</dbReference>
<dbReference type="PANTHER" id="PTHR43798">
    <property type="entry name" value="MONOACYLGLYCEROL LIPASE"/>
    <property type="match status" value="1"/>
</dbReference>
<dbReference type="RefSeq" id="WP_208115786.1">
    <property type="nucleotide sequence ID" value="NZ_SNXZ01000004.1"/>
</dbReference>
<dbReference type="Pfam" id="PF12697">
    <property type="entry name" value="Abhydrolase_6"/>
    <property type="match status" value="1"/>
</dbReference>
<dbReference type="InterPro" id="IPR050266">
    <property type="entry name" value="AB_hydrolase_sf"/>
</dbReference>